<dbReference type="GO" id="GO:0005829">
    <property type="term" value="C:cytosol"/>
    <property type="evidence" value="ECO:0007669"/>
    <property type="project" value="TreeGrafter"/>
</dbReference>
<organism evidence="3">
    <name type="scientific">Hellea balneolensis</name>
    <dbReference type="NCBI Taxonomy" id="287478"/>
    <lineage>
        <taxon>Bacteria</taxon>
        <taxon>Pseudomonadati</taxon>
        <taxon>Pseudomonadota</taxon>
        <taxon>Alphaproteobacteria</taxon>
        <taxon>Maricaulales</taxon>
        <taxon>Robiginitomaculaceae</taxon>
        <taxon>Hellea</taxon>
    </lineage>
</organism>
<evidence type="ECO:0000256" key="1">
    <source>
        <dbReference type="ARBA" id="ARBA00009600"/>
    </source>
</evidence>
<dbReference type="AlphaFoldDB" id="A0A7C3GLF2"/>
<comment type="similarity">
    <text evidence="1 2">Belongs to the UPF0301 (AlgH) family.</text>
</comment>
<dbReference type="PANTHER" id="PTHR30327:SF1">
    <property type="entry name" value="UPF0301 PROTEIN YQGE"/>
    <property type="match status" value="1"/>
</dbReference>
<dbReference type="Proteomes" id="UP000886042">
    <property type="component" value="Unassembled WGS sequence"/>
</dbReference>
<protein>
    <recommendedName>
        <fullName evidence="2">UPF0301 protein ENJ46_03755</fullName>
    </recommendedName>
</protein>
<dbReference type="PANTHER" id="PTHR30327">
    <property type="entry name" value="UNCHARACTERIZED PROTEIN YQGE"/>
    <property type="match status" value="1"/>
</dbReference>
<accession>A0A7C3GLF2</accession>
<dbReference type="EMBL" id="DRMN01000246">
    <property type="protein sequence ID" value="HFB55017.1"/>
    <property type="molecule type" value="Genomic_DNA"/>
</dbReference>
<evidence type="ECO:0000313" key="3">
    <source>
        <dbReference type="EMBL" id="HFB55017.1"/>
    </source>
</evidence>
<dbReference type="Gene3D" id="3.40.1740.10">
    <property type="entry name" value="VC0467-like"/>
    <property type="match status" value="1"/>
</dbReference>
<dbReference type="SUPFAM" id="SSF143456">
    <property type="entry name" value="VC0467-like"/>
    <property type="match status" value="1"/>
</dbReference>
<comment type="caution">
    <text evidence="3">The sequence shown here is derived from an EMBL/GenBank/DDBJ whole genome shotgun (WGS) entry which is preliminary data.</text>
</comment>
<evidence type="ECO:0000256" key="2">
    <source>
        <dbReference type="HAMAP-Rule" id="MF_00758"/>
    </source>
</evidence>
<dbReference type="Pfam" id="PF02622">
    <property type="entry name" value="DUF179"/>
    <property type="match status" value="1"/>
</dbReference>
<sequence length="194" mass="21242">MSRSDTSRPDGFFAKHFLIATPAMEDPRFSGTVIYLCVHDAEHAMGIIINKPKPDLRLSQMLPHLDIKGDITGKDTQILYGGPVETERGFVLHSRDFIDDNNSLPLSDTMALTAHKSVLNALVRAHAPQKAVLALGYAGWHAGQLEEEIQANAWLITPADEDLIFATPSGDIRKMALLNMGITPEFLSMQAGHA</sequence>
<name>A0A7C3GLF2_9PROT</name>
<dbReference type="HAMAP" id="MF_00758">
    <property type="entry name" value="UPF0301"/>
    <property type="match status" value="1"/>
</dbReference>
<reference evidence="3" key="1">
    <citation type="journal article" date="2020" name="mSystems">
        <title>Genome- and Community-Level Interaction Insights into Carbon Utilization and Element Cycling Functions of Hydrothermarchaeota in Hydrothermal Sediment.</title>
        <authorList>
            <person name="Zhou Z."/>
            <person name="Liu Y."/>
            <person name="Xu W."/>
            <person name="Pan J."/>
            <person name="Luo Z.H."/>
            <person name="Li M."/>
        </authorList>
    </citation>
    <scope>NUCLEOTIDE SEQUENCE [LARGE SCALE GENOMIC DNA]</scope>
    <source>
        <strain evidence="3">HyVt-489</strain>
    </source>
</reference>
<proteinExistence type="inferred from homology"/>
<gene>
    <name evidence="3" type="ORF">ENJ46_03755</name>
</gene>
<dbReference type="InterPro" id="IPR003774">
    <property type="entry name" value="AlgH-like"/>
</dbReference>